<evidence type="ECO:0000313" key="7">
    <source>
        <dbReference type="EMBL" id="GHJ85039.1"/>
    </source>
</evidence>
<dbReference type="OrthoDB" id="203279at2759"/>
<gene>
    <name evidence="7" type="ORF">NliqN6_1441</name>
</gene>
<dbReference type="GO" id="GO:0006357">
    <property type="term" value="P:regulation of transcription by RNA polymerase II"/>
    <property type="evidence" value="ECO:0007669"/>
    <property type="project" value="InterPro"/>
</dbReference>
<evidence type="ECO:0000256" key="2">
    <source>
        <dbReference type="ARBA" id="ARBA00005942"/>
    </source>
</evidence>
<dbReference type="GO" id="GO:0003712">
    <property type="term" value="F:transcription coregulator activity"/>
    <property type="evidence" value="ECO:0007669"/>
    <property type="project" value="InterPro"/>
</dbReference>
<dbReference type="Pfam" id="PF06179">
    <property type="entry name" value="Med22"/>
    <property type="match status" value="1"/>
</dbReference>
<evidence type="ECO:0000313" key="8">
    <source>
        <dbReference type="Proteomes" id="UP000620104"/>
    </source>
</evidence>
<comment type="subcellular location">
    <subcellularLocation>
        <location evidence="1">Nucleus</location>
    </subcellularLocation>
</comment>
<evidence type="ECO:0000256" key="3">
    <source>
        <dbReference type="ARBA" id="ARBA00023015"/>
    </source>
</evidence>
<dbReference type="AlphaFoldDB" id="A0A8H3TRQ2"/>
<reference evidence="7" key="1">
    <citation type="submission" date="2020-07" db="EMBL/GenBank/DDBJ databases">
        <title>Draft Genome Sequence of a Deep-Sea Yeast, Naganishia (Cryptococcus) liquefaciens strain N6.</title>
        <authorList>
            <person name="Han Y.W."/>
            <person name="Kajitani R."/>
            <person name="Morimoto H."/>
            <person name="Parhat M."/>
            <person name="Tsubouchi H."/>
            <person name="Bakenova O."/>
            <person name="Ogata M."/>
            <person name="Argunhan B."/>
            <person name="Aoki R."/>
            <person name="Kajiwara S."/>
            <person name="Itoh T."/>
            <person name="Iwasaki H."/>
        </authorList>
    </citation>
    <scope>NUCLEOTIDE SEQUENCE</scope>
    <source>
        <strain evidence="7">N6</strain>
    </source>
</reference>
<evidence type="ECO:0000256" key="4">
    <source>
        <dbReference type="ARBA" id="ARBA00023163"/>
    </source>
</evidence>
<dbReference type="EMBL" id="BLZA01000010">
    <property type="protein sequence ID" value="GHJ85039.1"/>
    <property type="molecule type" value="Genomic_DNA"/>
</dbReference>
<dbReference type="GO" id="GO:0016592">
    <property type="term" value="C:mediator complex"/>
    <property type="evidence" value="ECO:0007669"/>
    <property type="project" value="InterPro"/>
</dbReference>
<proteinExistence type="inferred from homology"/>
<keyword evidence="8" id="KW-1185">Reference proteome</keyword>
<keyword evidence="6" id="KW-0175">Coiled coil</keyword>
<name>A0A8H3TRQ2_9TREE</name>
<comment type="caution">
    <text evidence="7">The sequence shown here is derived from an EMBL/GenBank/DDBJ whole genome shotgun (WGS) entry which is preliminary data.</text>
</comment>
<accession>A0A8H3TRQ2</accession>
<keyword evidence="5" id="KW-0539">Nucleus</keyword>
<feature type="coiled-coil region" evidence="6">
    <location>
        <begin position="109"/>
        <end position="136"/>
    </location>
</feature>
<evidence type="ECO:0000256" key="6">
    <source>
        <dbReference type="SAM" id="Coils"/>
    </source>
</evidence>
<dbReference type="InterPro" id="IPR009332">
    <property type="entry name" value="Med22"/>
</dbReference>
<keyword evidence="4" id="KW-0804">Transcription</keyword>
<sequence>MAAPAAAFDDSLDQFLEKHPGQTEEEYLDAWEERWNKRIDKEVVTLGEGFGKMMDALERGLEPKAHVTETAHLQADLLSSTILESATSLLSLTHQLKLMVLLSDTKTIEVNQAKERQELEAQVEALKRGVRTAVKEAADNEQS</sequence>
<protein>
    <submittedName>
        <fullName evidence="7">Uncharacterized protein</fullName>
    </submittedName>
</protein>
<evidence type="ECO:0000256" key="1">
    <source>
        <dbReference type="ARBA" id="ARBA00004123"/>
    </source>
</evidence>
<keyword evidence="3" id="KW-0805">Transcription regulation</keyword>
<dbReference type="Proteomes" id="UP000620104">
    <property type="component" value="Unassembled WGS sequence"/>
</dbReference>
<comment type="similarity">
    <text evidence="2">Belongs to the Mediator complex subunit 22 family.</text>
</comment>
<evidence type="ECO:0000256" key="5">
    <source>
        <dbReference type="ARBA" id="ARBA00023242"/>
    </source>
</evidence>
<organism evidence="7 8">
    <name type="scientific">Naganishia liquefaciens</name>
    <dbReference type="NCBI Taxonomy" id="104408"/>
    <lineage>
        <taxon>Eukaryota</taxon>
        <taxon>Fungi</taxon>
        <taxon>Dikarya</taxon>
        <taxon>Basidiomycota</taxon>
        <taxon>Agaricomycotina</taxon>
        <taxon>Tremellomycetes</taxon>
        <taxon>Filobasidiales</taxon>
        <taxon>Filobasidiaceae</taxon>
        <taxon>Naganishia</taxon>
    </lineage>
</organism>